<evidence type="ECO:0000313" key="2">
    <source>
        <dbReference type="EMBL" id="KAG5635661.1"/>
    </source>
</evidence>
<feature type="region of interest" description="Disordered" evidence="1">
    <location>
        <begin position="289"/>
        <end position="318"/>
    </location>
</feature>
<proteinExistence type="predicted"/>
<dbReference type="Proteomes" id="UP000717328">
    <property type="component" value="Unassembled WGS sequence"/>
</dbReference>
<feature type="region of interest" description="Disordered" evidence="1">
    <location>
        <begin position="61"/>
        <end position="120"/>
    </location>
</feature>
<sequence length="333" mass="35823">MLTPLASVHPSSILIILKTLSTAINTMRPSLLRLVVPGLTILAWTICSACASVDARGTQVISRNQRSPQKRQIRNADYSTTPPKPIYDTTEPDRMTPNADSEPSTTPSATKPSTNNVKSKRDPLFGLGDLSFLDVVDLDLDDIPFCDELPESALDGFDEGMRRSGGDELPMVLSCSQRSGSDIVFRSRSQLKKRLEIQSTGTGIHRPIELLIPPKQLAGKLAKPTKRQASGQKTASGAESDKMAMPPALPNGDALKTAPVPKTDSLGLDKLHVARAMTKHTFPAADLPIGLSNAPNSPHPDASVGRPTIKKPNSLPLTMLRARRWTSAGDMGQ</sequence>
<keyword evidence="3" id="KW-1185">Reference proteome</keyword>
<feature type="region of interest" description="Disordered" evidence="1">
    <location>
        <begin position="221"/>
        <end position="261"/>
    </location>
</feature>
<accession>A0A9P7FRI9</accession>
<name>A0A9P7FRI9_9AGAR</name>
<comment type="caution">
    <text evidence="2">The sequence shown here is derived from an EMBL/GenBank/DDBJ whole genome shotgun (WGS) entry which is preliminary data.</text>
</comment>
<dbReference type="EMBL" id="JABCKI010006045">
    <property type="protein sequence ID" value="KAG5635661.1"/>
    <property type="molecule type" value="Genomic_DNA"/>
</dbReference>
<reference evidence="2" key="1">
    <citation type="submission" date="2021-02" db="EMBL/GenBank/DDBJ databases">
        <authorList>
            <person name="Nieuwenhuis M."/>
            <person name="Van De Peppel L.J.J."/>
        </authorList>
    </citation>
    <scope>NUCLEOTIDE SEQUENCE</scope>
    <source>
        <strain evidence="2">D49</strain>
    </source>
</reference>
<organism evidence="2 3">
    <name type="scientific">Sphagnurus paluster</name>
    <dbReference type="NCBI Taxonomy" id="117069"/>
    <lineage>
        <taxon>Eukaryota</taxon>
        <taxon>Fungi</taxon>
        <taxon>Dikarya</taxon>
        <taxon>Basidiomycota</taxon>
        <taxon>Agaricomycotina</taxon>
        <taxon>Agaricomycetes</taxon>
        <taxon>Agaricomycetidae</taxon>
        <taxon>Agaricales</taxon>
        <taxon>Tricholomatineae</taxon>
        <taxon>Lyophyllaceae</taxon>
        <taxon>Sphagnurus</taxon>
    </lineage>
</organism>
<dbReference type="AlphaFoldDB" id="A0A9P7FRI9"/>
<feature type="compositionally biased region" description="Polar residues" evidence="1">
    <location>
        <begin position="227"/>
        <end position="237"/>
    </location>
</feature>
<reference evidence="2" key="2">
    <citation type="submission" date="2021-10" db="EMBL/GenBank/DDBJ databases">
        <title>Phylogenomics reveals ancestral predisposition of the termite-cultivated fungus Termitomyces towards a domesticated lifestyle.</title>
        <authorList>
            <person name="Auxier B."/>
            <person name="Grum-Grzhimaylo A."/>
            <person name="Cardenas M.E."/>
            <person name="Lodge J.D."/>
            <person name="Laessoe T."/>
            <person name="Pedersen O."/>
            <person name="Smith M.E."/>
            <person name="Kuyper T.W."/>
            <person name="Franco-Molano E.A."/>
            <person name="Baroni T.J."/>
            <person name="Aanen D.K."/>
        </authorList>
    </citation>
    <scope>NUCLEOTIDE SEQUENCE</scope>
    <source>
        <strain evidence="2">D49</strain>
    </source>
</reference>
<evidence type="ECO:0000256" key="1">
    <source>
        <dbReference type="SAM" id="MobiDB-lite"/>
    </source>
</evidence>
<feature type="compositionally biased region" description="Low complexity" evidence="1">
    <location>
        <begin position="101"/>
        <end position="114"/>
    </location>
</feature>
<evidence type="ECO:0000313" key="3">
    <source>
        <dbReference type="Proteomes" id="UP000717328"/>
    </source>
</evidence>
<protein>
    <submittedName>
        <fullName evidence="2">Uncharacterized protein</fullName>
    </submittedName>
</protein>
<gene>
    <name evidence="2" type="ORF">H0H81_010497</name>
</gene>